<keyword evidence="4" id="KW-0762">Sugar transport</keyword>
<dbReference type="Gene3D" id="1.20.1250.20">
    <property type="entry name" value="MFS general substrate transporter like domains"/>
    <property type="match status" value="1"/>
</dbReference>
<feature type="transmembrane region" description="Helical" evidence="9">
    <location>
        <begin position="53"/>
        <end position="71"/>
    </location>
</feature>
<evidence type="ECO:0000313" key="11">
    <source>
        <dbReference type="Proteomes" id="UP001240447"/>
    </source>
</evidence>
<feature type="transmembrane region" description="Helical" evidence="9">
    <location>
        <begin position="92"/>
        <end position="112"/>
    </location>
</feature>
<dbReference type="PROSITE" id="PS00872">
    <property type="entry name" value="NA_GALACTOSIDE_SYMP"/>
    <property type="match status" value="1"/>
</dbReference>
<evidence type="ECO:0000256" key="1">
    <source>
        <dbReference type="ARBA" id="ARBA00004651"/>
    </source>
</evidence>
<dbReference type="SUPFAM" id="SSF103473">
    <property type="entry name" value="MFS general substrate transporter"/>
    <property type="match status" value="1"/>
</dbReference>
<dbReference type="InterPro" id="IPR001927">
    <property type="entry name" value="Na/Gal_symport"/>
</dbReference>
<reference evidence="10 11" key="1">
    <citation type="submission" date="2023-07" db="EMBL/GenBank/DDBJ databases">
        <title>Sequencing the genomes of 1000 actinobacteria strains.</title>
        <authorList>
            <person name="Klenk H.-P."/>
        </authorList>
    </citation>
    <scope>NUCLEOTIDE SEQUENCE [LARGE SCALE GENOMIC DNA]</scope>
    <source>
        <strain evidence="10 11">GD13</strain>
    </source>
</reference>
<dbReference type="InterPro" id="IPR018043">
    <property type="entry name" value="Na/Gal_symport_CS"/>
</dbReference>
<evidence type="ECO:0000313" key="10">
    <source>
        <dbReference type="EMBL" id="MDP9823709.1"/>
    </source>
</evidence>
<proteinExistence type="predicted"/>
<keyword evidence="3" id="KW-1003">Cell membrane</keyword>
<evidence type="ECO:0000256" key="5">
    <source>
        <dbReference type="ARBA" id="ARBA00022692"/>
    </source>
</evidence>
<evidence type="ECO:0000256" key="4">
    <source>
        <dbReference type="ARBA" id="ARBA00022597"/>
    </source>
</evidence>
<accession>A0ABT9NU84</accession>
<keyword evidence="8 9" id="KW-0472">Membrane</keyword>
<evidence type="ECO:0000256" key="7">
    <source>
        <dbReference type="ARBA" id="ARBA00022989"/>
    </source>
</evidence>
<gene>
    <name evidence="10" type="ORF">J2S59_003518</name>
</gene>
<feature type="transmembrane region" description="Helical" evidence="9">
    <location>
        <begin position="422"/>
        <end position="442"/>
    </location>
</feature>
<protein>
    <submittedName>
        <fullName evidence="10">Melibiose permease/lactose/raffinose/galactose permease</fullName>
    </submittedName>
</protein>
<dbReference type="PANTHER" id="PTHR11328">
    <property type="entry name" value="MAJOR FACILITATOR SUPERFAMILY DOMAIN-CONTAINING PROTEIN"/>
    <property type="match status" value="1"/>
</dbReference>
<sequence>MTTSSPSAAEHRRILRNRYGFGLGTLGRDAAYTMISLYLIFYLSDVLEVSDSVLGGVTVVLVVVRIFDAVNDPFMGVLIDNTRSRFGKFKPWIVLGALTSSVFMVLMFAGLGVGMGDLAFILTFAAVYLAWEITFTANDIGYWSMLPALTQDQAERERIGAFARICANIGTFTMVVAIVPVSNALADVVGDLATAYLTIAGAVVVLTLACQAVMVLLVEEDPEIPVREQRTPWRDLAPTIFRNDQLIAITVALVLFMTAFTTTVSFGIYYFKYVWGDEAMYAVFAAVLGVAQIGALVIHPWLSARFGREGLFRTAIGLVAGGYVLFFLTPTGQLALVVVAGLAIFAGQATIQLLMLMFIADTVEYGQWKLGRRNESITLSLQPFIYKLGSAAAAGIVGWTVIASGMSAADSHEDMTAAGITLVKTAMLLIPLALIVLSYIVHRRFYRLDATRYAAIVAQVRERDGAPTPSDEVQA</sequence>
<keyword evidence="2" id="KW-0813">Transport</keyword>
<keyword evidence="7 9" id="KW-1133">Transmembrane helix</keyword>
<comment type="caution">
    <text evidence="10">The sequence shown here is derived from an EMBL/GenBank/DDBJ whole genome shotgun (WGS) entry which is preliminary data.</text>
</comment>
<evidence type="ECO:0000256" key="3">
    <source>
        <dbReference type="ARBA" id="ARBA00022475"/>
    </source>
</evidence>
<feature type="transmembrane region" description="Helical" evidence="9">
    <location>
        <begin position="246"/>
        <end position="273"/>
    </location>
</feature>
<dbReference type="Proteomes" id="UP001240447">
    <property type="component" value="Unassembled WGS sequence"/>
</dbReference>
<dbReference type="PANTHER" id="PTHR11328:SF36">
    <property type="entry name" value="MELIBIOSE PERMEASE"/>
    <property type="match status" value="1"/>
</dbReference>
<feature type="transmembrane region" description="Helical" evidence="9">
    <location>
        <begin position="384"/>
        <end position="402"/>
    </location>
</feature>
<comment type="subcellular location">
    <subcellularLocation>
        <location evidence="1">Cell membrane</location>
        <topology evidence="1">Multi-pass membrane protein</topology>
    </subcellularLocation>
</comment>
<dbReference type="InterPro" id="IPR039672">
    <property type="entry name" value="MFS_2"/>
</dbReference>
<keyword evidence="5 9" id="KW-0812">Transmembrane</keyword>
<keyword evidence="11" id="KW-1185">Reference proteome</keyword>
<organism evidence="10 11">
    <name type="scientific">Nocardioides massiliensis</name>
    <dbReference type="NCBI Taxonomy" id="1325935"/>
    <lineage>
        <taxon>Bacteria</taxon>
        <taxon>Bacillati</taxon>
        <taxon>Actinomycetota</taxon>
        <taxon>Actinomycetes</taxon>
        <taxon>Propionibacteriales</taxon>
        <taxon>Nocardioidaceae</taxon>
        <taxon>Nocardioides</taxon>
    </lineage>
</organism>
<dbReference type="EMBL" id="JAUSQM010000001">
    <property type="protein sequence ID" value="MDP9823709.1"/>
    <property type="molecule type" value="Genomic_DNA"/>
</dbReference>
<feature type="transmembrane region" description="Helical" evidence="9">
    <location>
        <begin position="161"/>
        <end position="181"/>
    </location>
</feature>
<evidence type="ECO:0000256" key="9">
    <source>
        <dbReference type="SAM" id="Phobius"/>
    </source>
</evidence>
<dbReference type="CDD" id="cd17332">
    <property type="entry name" value="MFS_MelB_like"/>
    <property type="match status" value="1"/>
</dbReference>
<evidence type="ECO:0000256" key="2">
    <source>
        <dbReference type="ARBA" id="ARBA00022448"/>
    </source>
</evidence>
<dbReference type="RefSeq" id="WP_246360147.1">
    <property type="nucleotide sequence ID" value="NZ_CCXJ01000114.1"/>
</dbReference>
<feature type="transmembrane region" description="Helical" evidence="9">
    <location>
        <begin position="279"/>
        <end position="298"/>
    </location>
</feature>
<feature type="transmembrane region" description="Helical" evidence="9">
    <location>
        <begin position="21"/>
        <end position="41"/>
    </location>
</feature>
<keyword evidence="6" id="KW-0769">Symport</keyword>
<dbReference type="Pfam" id="PF13347">
    <property type="entry name" value="MFS_2"/>
    <property type="match status" value="1"/>
</dbReference>
<name>A0ABT9NU84_9ACTN</name>
<dbReference type="InterPro" id="IPR036259">
    <property type="entry name" value="MFS_trans_sf"/>
</dbReference>
<feature type="transmembrane region" description="Helical" evidence="9">
    <location>
        <begin position="193"/>
        <end position="218"/>
    </location>
</feature>
<feature type="transmembrane region" description="Helical" evidence="9">
    <location>
        <begin position="334"/>
        <end position="363"/>
    </location>
</feature>
<feature type="transmembrane region" description="Helical" evidence="9">
    <location>
        <begin position="118"/>
        <end position="140"/>
    </location>
</feature>
<evidence type="ECO:0000256" key="8">
    <source>
        <dbReference type="ARBA" id="ARBA00023136"/>
    </source>
</evidence>
<dbReference type="NCBIfam" id="TIGR00792">
    <property type="entry name" value="gph"/>
    <property type="match status" value="1"/>
</dbReference>
<feature type="transmembrane region" description="Helical" evidence="9">
    <location>
        <begin position="310"/>
        <end position="328"/>
    </location>
</feature>
<evidence type="ECO:0000256" key="6">
    <source>
        <dbReference type="ARBA" id="ARBA00022847"/>
    </source>
</evidence>